<dbReference type="PANTHER" id="PTHR43427">
    <property type="entry name" value="CHLORIDE CHANNEL PROTEIN CLC-E"/>
    <property type="match status" value="1"/>
</dbReference>
<gene>
    <name evidence="6" type="ORF">GT348_05050</name>
</gene>
<dbReference type="GO" id="GO:0016020">
    <property type="term" value="C:membrane"/>
    <property type="evidence" value="ECO:0007669"/>
    <property type="project" value="UniProtKB-SubCell"/>
</dbReference>
<evidence type="ECO:0008006" key="8">
    <source>
        <dbReference type="Google" id="ProtNLM"/>
    </source>
</evidence>
<dbReference type="SUPFAM" id="SSF81340">
    <property type="entry name" value="Clc chloride channel"/>
    <property type="match status" value="1"/>
</dbReference>
<evidence type="ECO:0000256" key="2">
    <source>
        <dbReference type="ARBA" id="ARBA00022692"/>
    </source>
</evidence>
<sequence length="197" mass="21147">MLVKICLASVAFGLASRLFSQALHYVTPIFKKLFPKSWMRPFMGGIATILLVWLFQTRDYLGLGIIAPELHGASLVSFFTDHYYGWAWLLKILFTVTALGAGFKGGEVTPLFFIGAALGNSLAIYLGVPTELLAAVGFIAVFGAASNTPLACTIMGVELFGSAGLIYYALGCSIAYLVSGHKGIYTSQSVKMPKAFL</sequence>
<dbReference type="Proteomes" id="UP000463975">
    <property type="component" value="Chromosome"/>
</dbReference>
<accession>A0A6P1NE03</accession>
<evidence type="ECO:0000256" key="5">
    <source>
        <dbReference type="SAM" id="Phobius"/>
    </source>
</evidence>
<evidence type="ECO:0000313" key="6">
    <source>
        <dbReference type="EMBL" id="QHI95708.1"/>
    </source>
</evidence>
<dbReference type="InterPro" id="IPR050368">
    <property type="entry name" value="ClC-type_chloride_channel"/>
</dbReference>
<dbReference type="InterPro" id="IPR014743">
    <property type="entry name" value="Cl-channel_core"/>
</dbReference>
<dbReference type="KEGG" id="bomb:GT348_05050"/>
<protein>
    <recommendedName>
        <fullName evidence="8">Voltage-gated chloride channel protein</fullName>
    </recommendedName>
</protein>
<dbReference type="Pfam" id="PF00654">
    <property type="entry name" value="Voltage_CLC"/>
    <property type="match status" value="1"/>
</dbReference>
<keyword evidence="3 5" id="KW-1133">Transmembrane helix</keyword>
<dbReference type="InterPro" id="IPR001807">
    <property type="entry name" value="ClC"/>
</dbReference>
<dbReference type="PANTHER" id="PTHR43427:SF12">
    <property type="entry name" value="CHLORIDE TRANSPORTER"/>
    <property type="match status" value="1"/>
</dbReference>
<evidence type="ECO:0000256" key="4">
    <source>
        <dbReference type="ARBA" id="ARBA00023136"/>
    </source>
</evidence>
<evidence type="ECO:0000256" key="3">
    <source>
        <dbReference type="ARBA" id="ARBA00022989"/>
    </source>
</evidence>
<keyword evidence="2 5" id="KW-0812">Transmembrane</keyword>
<feature type="transmembrane region" description="Helical" evidence="5">
    <location>
        <begin position="38"/>
        <end position="55"/>
    </location>
</feature>
<organism evidence="6 7">
    <name type="scientific">Aristophania vespae</name>
    <dbReference type="NCBI Taxonomy" id="2697033"/>
    <lineage>
        <taxon>Bacteria</taxon>
        <taxon>Pseudomonadati</taxon>
        <taxon>Pseudomonadota</taxon>
        <taxon>Alphaproteobacteria</taxon>
        <taxon>Acetobacterales</taxon>
        <taxon>Acetobacteraceae</taxon>
        <taxon>Aristophania</taxon>
    </lineage>
</organism>
<reference evidence="6 7" key="1">
    <citation type="submission" date="2020-01" db="EMBL/GenBank/DDBJ databases">
        <title>Genome sequencing of strain KACC 21507.</title>
        <authorList>
            <person name="Heo J."/>
            <person name="Kim S.-J."/>
            <person name="Kim J.-S."/>
            <person name="Hong S.-B."/>
            <person name="Kwon S.-W."/>
        </authorList>
    </citation>
    <scope>NUCLEOTIDE SEQUENCE [LARGE SCALE GENOMIC DNA]</scope>
    <source>
        <strain evidence="6 7">KACC 21507</strain>
    </source>
</reference>
<dbReference type="AlphaFoldDB" id="A0A6P1NE03"/>
<evidence type="ECO:0000313" key="7">
    <source>
        <dbReference type="Proteomes" id="UP000463975"/>
    </source>
</evidence>
<feature type="transmembrane region" description="Helical" evidence="5">
    <location>
        <begin position="132"/>
        <end position="152"/>
    </location>
</feature>
<dbReference type="RefSeq" id="WP_160618784.1">
    <property type="nucleotide sequence ID" value="NZ_CP047652.1"/>
</dbReference>
<dbReference type="GO" id="GO:0015108">
    <property type="term" value="F:chloride transmembrane transporter activity"/>
    <property type="evidence" value="ECO:0007669"/>
    <property type="project" value="InterPro"/>
</dbReference>
<keyword evidence="7" id="KW-1185">Reference proteome</keyword>
<feature type="transmembrane region" description="Helical" evidence="5">
    <location>
        <begin position="60"/>
        <end position="79"/>
    </location>
</feature>
<comment type="subcellular location">
    <subcellularLocation>
        <location evidence="1">Membrane</location>
        <topology evidence="1">Multi-pass membrane protein</topology>
    </subcellularLocation>
</comment>
<feature type="transmembrane region" description="Helical" evidence="5">
    <location>
        <begin position="159"/>
        <end position="178"/>
    </location>
</feature>
<proteinExistence type="predicted"/>
<evidence type="ECO:0000256" key="1">
    <source>
        <dbReference type="ARBA" id="ARBA00004141"/>
    </source>
</evidence>
<dbReference type="EMBL" id="CP047652">
    <property type="protein sequence ID" value="QHI95708.1"/>
    <property type="molecule type" value="Genomic_DNA"/>
</dbReference>
<name>A0A6P1NE03_9PROT</name>
<keyword evidence="4 5" id="KW-0472">Membrane</keyword>
<dbReference type="Gene3D" id="1.10.3080.10">
    <property type="entry name" value="Clc chloride channel"/>
    <property type="match status" value="1"/>
</dbReference>